<dbReference type="InterPro" id="IPR010775">
    <property type="entry name" value="DUF1365"/>
</dbReference>
<dbReference type="OrthoDB" id="4226486at2759"/>
<dbReference type="Proteomes" id="UP000249363">
    <property type="component" value="Unassembled WGS sequence"/>
</dbReference>
<gene>
    <name evidence="1" type="ORF">BHQ10_002197</name>
</gene>
<accession>A0A364KRL9</accession>
<dbReference type="RefSeq" id="XP_040730702.1">
    <property type="nucleotide sequence ID" value="XM_040874316.1"/>
</dbReference>
<dbReference type="Pfam" id="PF07103">
    <property type="entry name" value="DUF1365"/>
    <property type="match status" value="1"/>
</dbReference>
<dbReference type="AlphaFoldDB" id="A0A364KRL9"/>
<dbReference type="GeneID" id="63791414"/>
<proteinExistence type="predicted"/>
<dbReference type="PANTHER" id="PTHR33973:SF4">
    <property type="entry name" value="OS07G0153300 PROTEIN"/>
    <property type="match status" value="1"/>
</dbReference>
<comment type="caution">
    <text evidence="1">The sequence shown here is derived from an EMBL/GenBank/DDBJ whole genome shotgun (WGS) entry which is preliminary data.</text>
</comment>
<keyword evidence="2" id="KW-1185">Reference proteome</keyword>
<dbReference type="PANTHER" id="PTHR33973">
    <property type="entry name" value="OS07G0153300 PROTEIN"/>
    <property type="match status" value="1"/>
</dbReference>
<organism evidence="1 2">
    <name type="scientific">Talaromyces amestolkiae</name>
    <dbReference type="NCBI Taxonomy" id="1196081"/>
    <lineage>
        <taxon>Eukaryota</taxon>
        <taxon>Fungi</taxon>
        <taxon>Dikarya</taxon>
        <taxon>Ascomycota</taxon>
        <taxon>Pezizomycotina</taxon>
        <taxon>Eurotiomycetes</taxon>
        <taxon>Eurotiomycetidae</taxon>
        <taxon>Eurotiales</taxon>
        <taxon>Trichocomaceae</taxon>
        <taxon>Talaromyces</taxon>
        <taxon>Talaromyces sect. Talaromyces</taxon>
    </lineage>
</organism>
<evidence type="ECO:0000313" key="1">
    <source>
        <dbReference type="EMBL" id="RAO66185.1"/>
    </source>
</evidence>
<name>A0A364KRL9_TALAM</name>
<sequence>MSDQASFWYLYTADERLDLMIIEANNNFAERKVWIVPEADDSDILNTPTKKQTKKFHQTWPKDFHVSPFNSMHGFYSISTLDSFPPGTSLDAADTVDITITLLTSQRRPKLVARVWSVSKPLVTSRVSAPYRFAFLASWCLSGPLIQPRTLYQAFTLYRKNKLKIRDRPEPDGKVFPRHSTPAERCIREIFTDYLQQIMKASTKEFRLRLCDLSDSNLKITFSTPTADQKSPCYSISVFTPKFYATALAWPSIDTFLHEALLHKNEERRTACTDAAEPEAFIQLFKCAADSHYRTCHTPGVTSSTSNTSIEKRRIWILRPSKFAASLLLWMLWSCVTLVRAIFLLKMSGEVSGSSSIKGTKYQVNNKFFLQKYTCFKRVEVSTNLGSFLDQYVHQNCGFGLTLRYLYANLTTVVRERILGIVGGG</sequence>
<evidence type="ECO:0000313" key="2">
    <source>
        <dbReference type="Proteomes" id="UP000249363"/>
    </source>
</evidence>
<reference evidence="1 2" key="1">
    <citation type="journal article" date="2017" name="Biotechnol. Biofuels">
        <title>Differential beta-glucosidase expression as a function of carbon source availability in Talaromyces amestolkiae: a genomic and proteomic approach.</title>
        <authorList>
            <person name="de Eugenio L.I."/>
            <person name="Mendez-Liter J.A."/>
            <person name="Nieto-Dominguez M."/>
            <person name="Alonso L."/>
            <person name="Gil-Munoz J."/>
            <person name="Barriuso J."/>
            <person name="Prieto A."/>
            <person name="Martinez M.J."/>
        </authorList>
    </citation>
    <scope>NUCLEOTIDE SEQUENCE [LARGE SCALE GENOMIC DNA]</scope>
    <source>
        <strain evidence="1 2">CIB</strain>
    </source>
</reference>
<protein>
    <submittedName>
        <fullName evidence="1">Uncharacterized protein</fullName>
    </submittedName>
</protein>
<dbReference type="EMBL" id="MIKG01000003">
    <property type="protein sequence ID" value="RAO66185.1"/>
    <property type="molecule type" value="Genomic_DNA"/>
</dbReference>